<evidence type="ECO:0008006" key="4">
    <source>
        <dbReference type="Google" id="ProtNLM"/>
    </source>
</evidence>
<proteinExistence type="predicted"/>
<comment type="caution">
    <text evidence="2">The sequence shown here is derived from an EMBL/GenBank/DDBJ whole genome shotgun (WGS) entry which is preliminary data.</text>
</comment>
<dbReference type="RefSeq" id="WP_094863926.1">
    <property type="nucleotide sequence ID" value="NZ_NKYE01000010.1"/>
</dbReference>
<evidence type="ECO:0000256" key="1">
    <source>
        <dbReference type="SAM" id="SignalP"/>
    </source>
</evidence>
<gene>
    <name evidence="2" type="ORF">CFN78_17680</name>
</gene>
<keyword evidence="3" id="KW-1185">Reference proteome</keyword>
<dbReference type="InParanoid" id="A0A263D0K7"/>
<feature type="chain" id="PRO_5013397297" description="Ig-like domain-containing protein" evidence="1">
    <location>
        <begin position="27"/>
        <end position="104"/>
    </location>
</feature>
<accession>A0A263D0K7</accession>
<evidence type="ECO:0000313" key="3">
    <source>
        <dbReference type="Proteomes" id="UP000242444"/>
    </source>
</evidence>
<organism evidence="2 3">
    <name type="scientific">Amycolatopsis antarctica</name>
    <dbReference type="NCBI Taxonomy" id="1854586"/>
    <lineage>
        <taxon>Bacteria</taxon>
        <taxon>Bacillati</taxon>
        <taxon>Actinomycetota</taxon>
        <taxon>Actinomycetes</taxon>
        <taxon>Pseudonocardiales</taxon>
        <taxon>Pseudonocardiaceae</taxon>
        <taxon>Amycolatopsis</taxon>
    </lineage>
</organism>
<protein>
    <recommendedName>
        <fullName evidence="4">Ig-like domain-containing protein</fullName>
    </recommendedName>
</protein>
<keyword evidence="1" id="KW-0732">Signal</keyword>
<feature type="signal peptide" evidence="1">
    <location>
        <begin position="1"/>
        <end position="26"/>
    </location>
</feature>
<name>A0A263D0K7_9PSEU</name>
<dbReference type="Proteomes" id="UP000242444">
    <property type="component" value="Unassembled WGS sequence"/>
</dbReference>
<reference evidence="2 3" key="1">
    <citation type="submission" date="2017-07" db="EMBL/GenBank/DDBJ databases">
        <title>Amycolatopsis antarcticus sp. nov., isolated from the surface of an Antarcticus brown macroalga.</title>
        <authorList>
            <person name="Wang J."/>
            <person name="Leiva S."/>
            <person name="Huang J."/>
            <person name="Huang Y."/>
        </authorList>
    </citation>
    <scope>NUCLEOTIDE SEQUENCE [LARGE SCALE GENOMIC DNA]</scope>
    <source>
        <strain evidence="2 3">AU-G6</strain>
    </source>
</reference>
<sequence>MRTKITGAVAAMAGLAALSMPATAQAAPETTAADCGLSRVEQTINNCRPGPVNATITWISSIQGEPGSSTIVCLAPGVNTVFHLLGPFRLGTYLLEHDTPCKPI</sequence>
<evidence type="ECO:0000313" key="2">
    <source>
        <dbReference type="EMBL" id="OZM71970.1"/>
    </source>
</evidence>
<dbReference type="AlphaFoldDB" id="A0A263D0K7"/>
<dbReference type="EMBL" id="NKYE01000010">
    <property type="protein sequence ID" value="OZM71970.1"/>
    <property type="molecule type" value="Genomic_DNA"/>
</dbReference>